<dbReference type="InterPro" id="IPR013762">
    <property type="entry name" value="Integrase-like_cat_sf"/>
</dbReference>
<dbReference type="AlphaFoldDB" id="A0A7X2XVP9"/>
<dbReference type="InterPro" id="IPR011010">
    <property type="entry name" value="DNA_brk_join_enz"/>
</dbReference>
<dbReference type="Pfam" id="PF00589">
    <property type="entry name" value="Phage_integrase"/>
    <property type="match status" value="1"/>
</dbReference>
<dbReference type="PANTHER" id="PTHR30349:SF41">
    <property type="entry name" value="INTEGRASE_RECOMBINASE PROTEIN MJ0367-RELATED"/>
    <property type="match status" value="1"/>
</dbReference>
<dbReference type="InterPro" id="IPR002104">
    <property type="entry name" value="Integrase_catalytic"/>
</dbReference>
<keyword evidence="6" id="KW-1185">Reference proteome</keyword>
<protein>
    <submittedName>
        <fullName evidence="5">Tyrosine-type recombinase/integrase</fullName>
    </submittedName>
</protein>
<evidence type="ECO:0000256" key="1">
    <source>
        <dbReference type="ARBA" id="ARBA00008857"/>
    </source>
</evidence>
<dbReference type="GO" id="GO:0003677">
    <property type="term" value="F:DNA binding"/>
    <property type="evidence" value="ECO:0007669"/>
    <property type="project" value="UniProtKB-KW"/>
</dbReference>
<organism evidence="5 6">
    <name type="scientific">Secundilactobacillus folii</name>
    <dbReference type="NCBI Taxonomy" id="2678357"/>
    <lineage>
        <taxon>Bacteria</taxon>
        <taxon>Bacillati</taxon>
        <taxon>Bacillota</taxon>
        <taxon>Bacilli</taxon>
        <taxon>Lactobacillales</taxon>
        <taxon>Lactobacillaceae</taxon>
        <taxon>Secundilactobacillus</taxon>
    </lineage>
</organism>
<evidence type="ECO:0000256" key="3">
    <source>
        <dbReference type="ARBA" id="ARBA00023172"/>
    </source>
</evidence>
<comment type="caution">
    <text evidence="5">The sequence shown here is derived from an EMBL/GenBank/DDBJ whole genome shotgun (WGS) entry which is preliminary data.</text>
</comment>
<dbReference type="Proteomes" id="UP000466388">
    <property type="component" value="Unassembled WGS sequence"/>
</dbReference>
<dbReference type="CDD" id="cd01189">
    <property type="entry name" value="INT_ICEBs1_C_like"/>
    <property type="match status" value="1"/>
</dbReference>
<dbReference type="PANTHER" id="PTHR30349">
    <property type="entry name" value="PHAGE INTEGRASE-RELATED"/>
    <property type="match status" value="1"/>
</dbReference>
<feature type="domain" description="Tyr recombinase" evidence="4">
    <location>
        <begin position="1"/>
        <end position="96"/>
    </location>
</feature>
<dbReference type="PROSITE" id="PS51898">
    <property type="entry name" value="TYR_RECOMBINASE"/>
    <property type="match status" value="1"/>
</dbReference>
<dbReference type="RefSeq" id="WP_155431756.1">
    <property type="nucleotide sequence ID" value="NZ_WNJO01000007.1"/>
</dbReference>
<evidence type="ECO:0000313" key="6">
    <source>
        <dbReference type="Proteomes" id="UP000466388"/>
    </source>
</evidence>
<evidence type="ECO:0000259" key="4">
    <source>
        <dbReference type="PROSITE" id="PS51898"/>
    </source>
</evidence>
<gene>
    <name evidence="5" type="ORF">GM612_07475</name>
</gene>
<proteinExistence type="inferred from homology"/>
<dbReference type="EMBL" id="WNJO01000007">
    <property type="protein sequence ID" value="MTV82488.1"/>
    <property type="molecule type" value="Genomic_DNA"/>
</dbReference>
<dbReference type="GO" id="GO:0015074">
    <property type="term" value="P:DNA integration"/>
    <property type="evidence" value="ECO:0007669"/>
    <property type="project" value="InterPro"/>
</dbReference>
<accession>A0A7X2XVP9</accession>
<dbReference type="GO" id="GO:0006310">
    <property type="term" value="P:DNA recombination"/>
    <property type="evidence" value="ECO:0007669"/>
    <property type="project" value="UniProtKB-KW"/>
</dbReference>
<dbReference type="InterPro" id="IPR050090">
    <property type="entry name" value="Tyrosine_recombinase_XerCD"/>
</dbReference>
<dbReference type="Gene3D" id="1.10.443.10">
    <property type="entry name" value="Intergrase catalytic core"/>
    <property type="match status" value="1"/>
</dbReference>
<evidence type="ECO:0000313" key="5">
    <source>
        <dbReference type="EMBL" id="MTV82488.1"/>
    </source>
</evidence>
<evidence type="ECO:0000256" key="2">
    <source>
        <dbReference type="ARBA" id="ARBA00023125"/>
    </source>
</evidence>
<comment type="similarity">
    <text evidence="1">Belongs to the 'phage' integrase family.</text>
</comment>
<keyword evidence="2" id="KW-0238">DNA-binding</keyword>
<reference evidence="5 6" key="1">
    <citation type="submission" date="2019-11" db="EMBL/GenBank/DDBJ databases">
        <title>Lactobacillus sp. nov. CRM56-3, isolated from fermented tea leaves.</title>
        <authorList>
            <person name="Phuengjayaem S."/>
            <person name="Tanasupawat S."/>
        </authorList>
    </citation>
    <scope>NUCLEOTIDE SEQUENCE [LARGE SCALE GENOMIC DNA]</scope>
    <source>
        <strain evidence="5 6">CRM56-3</strain>
    </source>
</reference>
<sequence length="106" mass="12300">MLGYNVKANDEQLIFSNSKNTFLQPSKIRKWLTHIIDKYNLKYITVHGLRHTHASLLFEAGATIKEVQDRLGHTDVKTTMDIYTHVSKYARKETASKFSQYINAKQ</sequence>
<dbReference type="SUPFAM" id="SSF56349">
    <property type="entry name" value="DNA breaking-rejoining enzymes"/>
    <property type="match status" value="1"/>
</dbReference>
<name>A0A7X2XVP9_9LACO</name>
<keyword evidence="3" id="KW-0233">DNA recombination</keyword>